<evidence type="ECO:0000259" key="6">
    <source>
        <dbReference type="PROSITE" id="PS50903"/>
    </source>
</evidence>
<proteinExistence type="inferred from homology"/>
<dbReference type="PROSITE" id="PS00202">
    <property type="entry name" value="RUBREDOXIN"/>
    <property type="match status" value="1"/>
</dbReference>
<dbReference type="InterPro" id="IPR018527">
    <property type="entry name" value="Rubredoxin_Fe_BS"/>
</dbReference>
<keyword evidence="4 5" id="KW-0408">Iron</keyword>
<comment type="cofactor">
    <cofactor evidence="5">
        <name>Fe(3+)</name>
        <dbReference type="ChEBI" id="CHEBI:29034"/>
    </cofactor>
</comment>
<comment type="similarity">
    <text evidence="5">Belongs to the rubredoxin family.</text>
</comment>
<dbReference type="PROSITE" id="PS50903">
    <property type="entry name" value="RUBREDOXIN_LIKE"/>
    <property type="match status" value="1"/>
</dbReference>
<keyword evidence="3 5" id="KW-0249">Electron transport</keyword>
<evidence type="ECO:0000256" key="3">
    <source>
        <dbReference type="ARBA" id="ARBA00022982"/>
    </source>
</evidence>
<keyword evidence="2 5" id="KW-0479">Metal-binding</keyword>
<organism evidence="7 8">
    <name type="scientific">Clostridium tagluense</name>
    <dbReference type="NCBI Taxonomy" id="360422"/>
    <lineage>
        <taxon>Bacteria</taxon>
        <taxon>Bacillati</taxon>
        <taxon>Bacillota</taxon>
        <taxon>Clostridia</taxon>
        <taxon>Eubacteriales</taxon>
        <taxon>Clostridiaceae</taxon>
        <taxon>Clostridium</taxon>
    </lineage>
</organism>
<reference evidence="7 8" key="1">
    <citation type="submission" date="2018-11" db="EMBL/GenBank/DDBJ databases">
        <title>Genome sequencing and assembly of Clostridium tagluense strain A121.</title>
        <authorList>
            <person name="Murakami T."/>
            <person name="Segawa T."/>
            <person name="Shcherbakova V.A."/>
            <person name="Mori H."/>
            <person name="Yoshimura Y."/>
        </authorList>
    </citation>
    <scope>NUCLEOTIDE SEQUENCE [LARGE SCALE GENOMIC DNA]</scope>
    <source>
        <strain evidence="7 8">A121</strain>
    </source>
</reference>
<dbReference type="Gene3D" id="2.20.28.10">
    <property type="match status" value="1"/>
</dbReference>
<dbReference type="InterPro" id="IPR024934">
    <property type="entry name" value="Rubredoxin-like_dom"/>
</dbReference>
<dbReference type="EMBL" id="BHYK01000029">
    <property type="protein sequence ID" value="GCD12228.1"/>
    <property type="molecule type" value="Genomic_DNA"/>
</dbReference>
<dbReference type="GO" id="GO:0009055">
    <property type="term" value="F:electron transfer activity"/>
    <property type="evidence" value="ECO:0007669"/>
    <property type="project" value="TreeGrafter"/>
</dbReference>
<evidence type="ECO:0000256" key="5">
    <source>
        <dbReference type="RuleBase" id="RU003820"/>
    </source>
</evidence>
<dbReference type="Pfam" id="PF00301">
    <property type="entry name" value="Rubredoxin"/>
    <property type="match status" value="1"/>
</dbReference>
<dbReference type="InterPro" id="IPR050526">
    <property type="entry name" value="Rubredoxin_ET"/>
</dbReference>
<evidence type="ECO:0000256" key="1">
    <source>
        <dbReference type="ARBA" id="ARBA00022448"/>
    </source>
</evidence>
<protein>
    <recommendedName>
        <fullName evidence="5">Rubredoxin</fullName>
    </recommendedName>
</protein>
<dbReference type="PANTHER" id="PTHR47627:SF1">
    <property type="entry name" value="RUBREDOXIN-1-RELATED"/>
    <property type="match status" value="1"/>
</dbReference>
<dbReference type="AlphaFoldDB" id="A0A401URX8"/>
<dbReference type="OrthoDB" id="9758182at2"/>
<dbReference type="GO" id="GO:0043448">
    <property type="term" value="P:alkane catabolic process"/>
    <property type="evidence" value="ECO:0007669"/>
    <property type="project" value="TreeGrafter"/>
</dbReference>
<keyword evidence="8" id="KW-1185">Reference proteome</keyword>
<gene>
    <name evidence="7" type="ORF">Ctaglu_38510</name>
</gene>
<dbReference type="Proteomes" id="UP000287872">
    <property type="component" value="Unassembled WGS sequence"/>
</dbReference>
<feature type="domain" description="Rubredoxin-like" evidence="6">
    <location>
        <begin position="1"/>
        <end position="57"/>
    </location>
</feature>
<dbReference type="CDD" id="cd00730">
    <property type="entry name" value="rubredoxin"/>
    <property type="match status" value="1"/>
</dbReference>
<accession>A0A401URX8</accession>
<evidence type="ECO:0000313" key="7">
    <source>
        <dbReference type="EMBL" id="GCD12228.1"/>
    </source>
</evidence>
<dbReference type="InterPro" id="IPR024935">
    <property type="entry name" value="Rubredoxin_dom"/>
</dbReference>
<dbReference type="SUPFAM" id="SSF57802">
    <property type="entry name" value="Rubredoxin-like"/>
    <property type="match status" value="1"/>
</dbReference>
<evidence type="ECO:0000256" key="4">
    <source>
        <dbReference type="ARBA" id="ARBA00023004"/>
    </source>
</evidence>
<dbReference type="RefSeq" id="WP_125004746.1">
    <property type="nucleotide sequence ID" value="NZ_BHYK01000029.1"/>
</dbReference>
<dbReference type="PANTHER" id="PTHR47627">
    <property type="entry name" value="RUBREDOXIN"/>
    <property type="match status" value="1"/>
</dbReference>
<evidence type="ECO:0000256" key="2">
    <source>
        <dbReference type="ARBA" id="ARBA00022723"/>
    </source>
</evidence>
<sequence>MYRYICLVCNYEFDQAIGDSNGGIAPGTKFEDVPDDWVCPVCGVHIIEITNTRFDKHAVNELK</sequence>
<keyword evidence="1" id="KW-0813">Transport</keyword>
<comment type="caution">
    <text evidence="7">The sequence shown here is derived from an EMBL/GenBank/DDBJ whole genome shotgun (WGS) entry which is preliminary data.</text>
</comment>
<name>A0A401URX8_9CLOT</name>
<evidence type="ECO:0000313" key="8">
    <source>
        <dbReference type="Proteomes" id="UP000287872"/>
    </source>
</evidence>
<dbReference type="GO" id="GO:0005506">
    <property type="term" value="F:iron ion binding"/>
    <property type="evidence" value="ECO:0007669"/>
    <property type="project" value="UniProtKB-UniRule"/>
</dbReference>
<dbReference type="PRINTS" id="PR00163">
    <property type="entry name" value="RUBREDOXIN"/>
</dbReference>